<accession>A0A5C8ZGF3</accession>
<comment type="similarity">
    <text evidence="7">Belongs to the binding-protein-dependent transport system permease family.</text>
</comment>
<dbReference type="PROSITE" id="PS50928">
    <property type="entry name" value="ABC_TM1"/>
    <property type="match status" value="1"/>
</dbReference>
<dbReference type="OrthoDB" id="34224at2"/>
<comment type="subcellular location">
    <subcellularLocation>
        <location evidence="1 7">Cell membrane</location>
        <topology evidence="1 7">Multi-pass membrane protein</topology>
    </subcellularLocation>
</comment>
<dbReference type="GO" id="GO:0055085">
    <property type="term" value="P:transmembrane transport"/>
    <property type="evidence" value="ECO:0007669"/>
    <property type="project" value="InterPro"/>
</dbReference>
<dbReference type="InterPro" id="IPR050809">
    <property type="entry name" value="UgpAE/MalFG_permease"/>
</dbReference>
<evidence type="ECO:0000256" key="4">
    <source>
        <dbReference type="ARBA" id="ARBA00022692"/>
    </source>
</evidence>
<evidence type="ECO:0000256" key="1">
    <source>
        <dbReference type="ARBA" id="ARBA00004651"/>
    </source>
</evidence>
<feature type="transmembrane region" description="Helical" evidence="7">
    <location>
        <begin position="158"/>
        <end position="184"/>
    </location>
</feature>
<dbReference type="Gene3D" id="1.10.3720.10">
    <property type="entry name" value="MetI-like"/>
    <property type="match status" value="1"/>
</dbReference>
<feature type="domain" description="ABC transmembrane type-1" evidence="8">
    <location>
        <begin position="73"/>
        <end position="288"/>
    </location>
</feature>
<keyword evidence="6 7" id="KW-0472">Membrane</keyword>
<reference evidence="9 10" key="1">
    <citation type="submission" date="2019-07" db="EMBL/GenBank/DDBJ databases">
        <title>Quadrisphaera sp. strain DD2A genome sequencing and assembly.</title>
        <authorList>
            <person name="Kim I."/>
        </authorList>
    </citation>
    <scope>NUCLEOTIDE SEQUENCE [LARGE SCALE GENOMIC DNA]</scope>
    <source>
        <strain evidence="9 10">DD2A</strain>
    </source>
</reference>
<dbReference type="PANTHER" id="PTHR43227:SF8">
    <property type="entry name" value="DIACETYLCHITOBIOSE UPTAKE SYSTEM PERMEASE PROTEIN DASB"/>
    <property type="match status" value="1"/>
</dbReference>
<organism evidence="9 10">
    <name type="scientific">Quadrisphaera setariae</name>
    <dbReference type="NCBI Taxonomy" id="2593304"/>
    <lineage>
        <taxon>Bacteria</taxon>
        <taxon>Bacillati</taxon>
        <taxon>Actinomycetota</taxon>
        <taxon>Actinomycetes</taxon>
        <taxon>Kineosporiales</taxon>
        <taxon>Kineosporiaceae</taxon>
        <taxon>Quadrisphaera</taxon>
    </lineage>
</organism>
<keyword evidence="4 7" id="KW-0812">Transmembrane</keyword>
<keyword evidence="2 7" id="KW-0813">Transport</keyword>
<dbReference type="Pfam" id="PF00528">
    <property type="entry name" value="BPD_transp_1"/>
    <property type="match status" value="1"/>
</dbReference>
<protein>
    <submittedName>
        <fullName evidence="9">Sugar ABC transporter permease</fullName>
    </submittedName>
</protein>
<evidence type="ECO:0000259" key="8">
    <source>
        <dbReference type="PROSITE" id="PS50928"/>
    </source>
</evidence>
<comment type="caution">
    <text evidence="9">The sequence shown here is derived from an EMBL/GenBank/DDBJ whole genome shotgun (WGS) entry which is preliminary data.</text>
</comment>
<evidence type="ECO:0000313" key="10">
    <source>
        <dbReference type="Proteomes" id="UP000321234"/>
    </source>
</evidence>
<sequence length="295" mass="30254">MTGNVPFTCPGRRSGPALVAPALVLLLVFAYWPVLRSAWLSLHGSDLLGRPTRFVGLDNVAQLVLDPALRSVLLTTVVMAAASTALATSAAVLAALLLRRAAARARGAVSLVLSLPFAYSAAAASATFAGLLAPSSGIADRLLAAAGVSGPGWLTEPAWAVASVSVTTAWYEFGFAFLVVLAAVSQLDPAPLEAAALDGAGEWRSNLAIVLPALRPSILFVVVTQTISGLQVFTQVAVLTGGGPGSSTHTLVYELYQRAFGGGLPQYGVASALGLLLLVLVGLVSAAQMRLGRER</sequence>
<dbReference type="SUPFAM" id="SSF161098">
    <property type="entry name" value="MetI-like"/>
    <property type="match status" value="1"/>
</dbReference>
<feature type="transmembrane region" description="Helical" evidence="7">
    <location>
        <begin position="267"/>
        <end position="287"/>
    </location>
</feature>
<feature type="transmembrane region" description="Helical" evidence="7">
    <location>
        <begin position="17"/>
        <end position="35"/>
    </location>
</feature>
<dbReference type="PANTHER" id="PTHR43227">
    <property type="entry name" value="BLL4140 PROTEIN"/>
    <property type="match status" value="1"/>
</dbReference>
<dbReference type="EMBL" id="VKAC01000003">
    <property type="protein sequence ID" value="TXR56952.1"/>
    <property type="molecule type" value="Genomic_DNA"/>
</dbReference>
<feature type="transmembrane region" description="Helical" evidence="7">
    <location>
        <begin position="110"/>
        <end position="133"/>
    </location>
</feature>
<evidence type="ECO:0000256" key="5">
    <source>
        <dbReference type="ARBA" id="ARBA00022989"/>
    </source>
</evidence>
<evidence type="ECO:0000313" key="9">
    <source>
        <dbReference type="EMBL" id="TXR56952.1"/>
    </source>
</evidence>
<dbReference type="Proteomes" id="UP000321234">
    <property type="component" value="Unassembled WGS sequence"/>
</dbReference>
<keyword evidence="3" id="KW-1003">Cell membrane</keyword>
<dbReference type="InterPro" id="IPR000515">
    <property type="entry name" value="MetI-like"/>
</dbReference>
<dbReference type="InterPro" id="IPR035906">
    <property type="entry name" value="MetI-like_sf"/>
</dbReference>
<proteinExistence type="inferred from homology"/>
<dbReference type="AlphaFoldDB" id="A0A5C8ZGF3"/>
<evidence type="ECO:0000256" key="7">
    <source>
        <dbReference type="RuleBase" id="RU363032"/>
    </source>
</evidence>
<keyword evidence="10" id="KW-1185">Reference proteome</keyword>
<feature type="transmembrane region" description="Helical" evidence="7">
    <location>
        <begin position="72"/>
        <end position="98"/>
    </location>
</feature>
<evidence type="ECO:0000256" key="3">
    <source>
        <dbReference type="ARBA" id="ARBA00022475"/>
    </source>
</evidence>
<gene>
    <name evidence="9" type="ORF">FMM08_05485</name>
</gene>
<evidence type="ECO:0000256" key="2">
    <source>
        <dbReference type="ARBA" id="ARBA00022448"/>
    </source>
</evidence>
<evidence type="ECO:0000256" key="6">
    <source>
        <dbReference type="ARBA" id="ARBA00023136"/>
    </source>
</evidence>
<dbReference type="CDD" id="cd06261">
    <property type="entry name" value="TM_PBP2"/>
    <property type="match status" value="1"/>
</dbReference>
<name>A0A5C8ZGF3_9ACTN</name>
<keyword evidence="5 7" id="KW-1133">Transmembrane helix</keyword>
<dbReference type="GO" id="GO:0005886">
    <property type="term" value="C:plasma membrane"/>
    <property type="evidence" value="ECO:0007669"/>
    <property type="project" value="UniProtKB-SubCell"/>
</dbReference>